<evidence type="ECO:0000313" key="2">
    <source>
        <dbReference type="EMBL" id="KKN17980.1"/>
    </source>
</evidence>
<name>A0A0F9NEM8_9ZZZZ</name>
<proteinExistence type="predicted"/>
<evidence type="ECO:0000256" key="1">
    <source>
        <dbReference type="SAM" id="Coils"/>
    </source>
</evidence>
<accession>A0A0F9NEM8</accession>
<dbReference type="AlphaFoldDB" id="A0A0F9NEM8"/>
<reference evidence="2" key="1">
    <citation type="journal article" date="2015" name="Nature">
        <title>Complex archaea that bridge the gap between prokaryotes and eukaryotes.</title>
        <authorList>
            <person name="Spang A."/>
            <person name="Saw J.H."/>
            <person name="Jorgensen S.L."/>
            <person name="Zaremba-Niedzwiedzka K."/>
            <person name="Martijn J."/>
            <person name="Lind A.E."/>
            <person name="van Eijk R."/>
            <person name="Schleper C."/>
            <person name="Guy L."/>
            <person name="Ettema T.J."/>
        </authorList>
    </citation>
    <scope>NUCLEOTIDE SEQUENCE</scope>
</reference>
<comment type="caution">
    <text evidence="2">The sequence shown here is derived from an EMBL/GenBank/DDBJ whole genome shotgun (WGS) entry which is preliminary data.</text>
</comment>
<sequence length="230" mass="25613">MTEKSLQVILNSPINAKMKAEDLIDSANYVVATHEQAEKATDLVKITKICIKKLDAERIAITKPIGDGVKALNIRFKKLSDPLHGVVQKLEALLLAYQQEQNRLAEIERKRIEKEAEERAIADAITAEKAGNIEEADDILDDGADAPAPVMIQPTQQIRGDIGGVGSIRKDWKFEVEDLSKVPIQYVEIKTTEVNISIRQAARAMEAKLSDSMIEIPGLRIYQKEKMNVL</sequence>
<organism evidence="2">
    <name type="scientific">marine sediment metagenome</name>
    <dbReference type="NCBI Taxonomy" id="412755"/>
    <lineage>
        <taxon>unclassified sequences</taxon>
        <taxon>metagenomes</taxon>
        <taxon>ecological metagenomes</taxon>
    </lineage>
</organism>
<protein>
    <submittedName>
        <fullName evidence="2">Uncharacterized protein</fullName>
    </submittedName>
</protein>
<gene>
    <name evidence="2" type="ORF">LCGC14_0960390</name>
</gene>
<keyword evidence="1" id="KW-0175">Coiled coil</keyword>
<feature type="coiled-coil region" evidence="1">
    <location>
        <begin position="87"/>
        <end position="117"/>
    </location>
</feature>
<dbReference type="EMBL" id="LAZR01003471">
    <property type="protein sequence ID" value="KKN17980.1"/>
    <property type="molecule type" value="Genomic_DNA"/>
</dbReference>